<keyword evidence="4" id="KW-1185">Reference proteome</keyword>
<evidence type="ECO:0000313" key="4">
    <source>
        <dbReference type="Proteomes" id="UP000749646"/>
    </source>
</evidence>
<proteinExistence type="predicted"/>
<protein>
    <submittedName>
        <fullName evidence="3">Uncharacterized protein</fullName>
    </submittedName>
</protein>
<dbReference type="PANTHER" id="PTHR43586:SF8">
    <property type="entry name" value="CYSTEINE DESULFURASE 1, CHLOROPLASTIC"/>
    <property type="match status" value="1"/>
</dbReference>
<feature type="region of interest" description="Disordered" evidence="2">
    <location>
        <begin position="167"/>
        <end position="188"/>
    </location>
</feature>
<evidence type="ECO:0000256" key="1">
    <source>
        <dbReference type="ARBA" id="ARBA00022898"/>
    </source>
</evidence>
<gene>
    <name evidence="3" type="ORF">BGZ65_007208</name>
</gene>
<reference evidence="3" key="1">
    <citation type="journal article" date="2020" name="Fungal Divers.">
        <title>Resolving the Mortierellaceae phylogeny through synthesis of multi-gene phylogenetics and phylogenomics.</title>
        <authorList>
            <person name="Vandepol N."/>
            <person name="Liber J."/>
            <person name="Desiro A."/>
            <person name="Na H."/>
            <person name="Kennedy M."/>
            <person name="Barry K."/>
            <person name="Grigoriev I.V."/>
            <person name="Miller A.N."/>
            <person name="O'Donnell K."/>
            <person name="Stajich J.E."/>
            <person name="Bonito G."/>
        </authorList>
    </citation>
    <scope>NUCLEOTIDE SEQUENCE</scope>
    <source>
        <strain evidence="3">MES-2147</strain>
    </source>
</reference>
<keyword evidence="1" id="KW-0663">Pyridoxal phosphate</keyword>
<dbReference type="Gene3D" id="3.40.640.10">
    <property type="entry name" value="Type I PLP-dependent aspartate aminotransferase-like (Major domain)"/>
    <property type="match status" value="1"/>
</dbReference>
<dbReference type="PANTHER" id="PTHR43586">
    <property type="entry name" value="CYSTEINE DESULFURASE"/>
    <property type="match status" value="1"/>
</dbReference>
<organism evidence="3 4">
    <name type="scientific">Modicella reniformis</name>
    <dbReference type="NCBI Taxonomy" id="1440133"/>
    <lineage>
        <taxon>Eukaryota</taxon>
        <taxon>Fungi</taxon>
        <taxon>Fungi incertae sedis</taxon>
        <taxon>Mucoromycota</taxon>
        <taxon>Mortierellomycotina</taxon>
        <taxon>Mortierellomycetes</taxon>
        <taxon>Mortierellales</taxon>
        <taxon>Mortierellaceae</taxon>
        <taxon>Modicella</taxon>
    </lineage>
</organism>
<dbReference type="OrthoDB" id="420046at2759"/>
<dbReference type="EMBL" id="JAAAHW010003224">
    <property type="protein sequence ID" value="KAF9986565.1"/>
    <property type="molecule type" value="Genomic_DNA"/>
</dbReference>
<name>A0A9P6MB23_9FUNG</name>
<comment type="caution">
    <text evidence="3">The sequence shown here is derived from an EMBL/GenBank/DDBJ whole genome shotgun (WGS) entry which is preliminary data.</text>
</comment>
<dbReference type="Proteomes" id="UP000749646">
    <property type="component" value="Unassembled WGS sequence"/>
</dbReference>
<sequence>MDPQVQLSEWEQLRKKDPLLLLKEIQKNIIASPTIAYPLFGKKKSIYTDFFASSKPLGKFESIMTETVLPFYANTHTSTTSTAKTTSASVKLARETISRCTNAISTPGHKHQAAVIFCGDGSTSAINKVRNVFRLGDEAYWIRKALAEPSRLAAAPASSASSIVIASTSSPSTVSKNIINPPESPSPL</sequence>
<dbReference type="AlphaFoldDB" id="A0A9P6MB23"/>
<feature type="non-terminal residue" evidence="3">
    <location>
        <position position="1"/>
    </location>
</feature>
<evidence type="ECO:0000256" key="2">
    <source>
        <dbReference type="SAM" id="MobiDB-lite"/>
    </source>
</evidence>
<accession>A0A9P6MB23</accession>
<dbReference type="InterPro" id="IPR015421">
    <property type="entry name" value="PyrdxlP-dep_Trfase_major"/>
</dbReference>
<evidence type="ECO:0000313" key="3">
    <source>
        <dbReference type="EMBL" id="KAF9986565.1"/>
    </source>
</evidence>